<gene>
    <name evidence="1" type="ORF">JMJ77_010730</name>
</gene>
<sequence>MDSEESEGSCSSINGSLCDMCYDAVVFDDSDDKFYEGTDYNDEPTLRHSEAQSDPVLLKPTLYWEDTLPDLPLMAESAADGCRMCGFLREELIRQKICHVGDIRIGAGYLFGGQGWEVEIIDTDPGLAFWRCEVFAVGTTTNDMVKLHRITILNFDIESSNRDLRRWLRVHTKPAPGPLDSASVEWLQSQLQQCDYGWDLRKPEVPFLPTRLIHVGQNEDDAPRLVIVEDMLESGMIDALKYATLSYCWGSKEDALKQTKTTKDTILTHCQGMPLGSLSPVVRDTIKVCRALVK</sequence>
<protein>
    <recommendedName>
        <fullName evidence="3">Heterokaryon incompatibility domain-containing protein</fullName>
    </recommendedName>
</protein>
<keyword evidence="2" id="KW-1185">Reference proteome</keyword>
<accession>A0A9P7UAI2</accession>
<evidence type="ECO:0000313" key="1">
    <source>
        <dbReference type="EMBL" id="KAG7047378.1"/>
    </source>
</evidence>
<organism evidence="1 2">
    <name type="scientific">Colletotrichum scovillei</name>
    <dbReference type="NCBI Taxonomy" id="1209932"/>
    <lineage>
        <taxon>Eukaryota</taxon>
        <taxon>Fungi</taxon>
        <taxon>Dikarya</taxon>
        <taxon>Ascomycota</taxon>
        <taxon>Pezizomycotina</taxon>
        <taxon>Sordariomycetes</taxon>
        <taxon>Hypocreomycetidae</taxon>
        <taxon>Glomerellales</taxon>
        <taxon>Glomerellaceae</taxon>
        <taxon>Colletotrichum</taxon>
        <taxon>Colletotrichum acutatum species complex</taxon>
    </lineage>
</organism>
<name>A0A9P7UAI2_9PEZI</name>
<reference evidence="1" key="1">
    <citation type="submission" date="2021-05" db="EMBL/GenBank/DDBJ databases">
        <title>Comparative genomics of three Colletotrichum scovillei strains and genetic complementation revealed genes involved fungal growth and virulence on chili pepper.</title>
        <authorList>
            <person name="Hsieh D.-K."/>
            <person name="Chuang S.-C."/>
            <person name="Chen C.-Y."/>
            <person name="Chao Y.-T."/>
            <person name="Lu M.-Y.J."/>
            <person name="Lee M.-H."/>
            <person name="Shih M.-C."/>
        </authorList>
    </citation>
    <scope>NUCLEOTIDE SEQUENCE</scope>
    <source>
        <strain evidence="1">Coll-153</strain>
    </source>
</reference>
<comment type="caution">
    <text evidence="1">The sequence shown here is derived from an EMBL/GenBank/DDBJ whole genome shotgun (WGS) entry which is preliminary data.</text>
</comment>
<evidence type="ECO:0000313" key="2">
    <source>
        <dbReference type="Proteomes" id="UP000699042"/>
    </source>
</evidence>
<dbReference type="AlphaFoldDB" id="A0A9P7UAI2"/>
<dbReference type="Proteomes" id="UP000699042">
    <property type="component" value="Unassembled WGS sequence"/>
</dbReference>
<dbReference type="EMBL" id="JAESDN010000007">
    <property type="protein sequence ID" value="KAG7047378.1"/>
    <property type="molecule type" value="Genomic_DNA"/>
</dbReference>
<evidence type="ECO:0008006" key="3">
    <source>
        <dbReference type="Google" id="ProtNLM"/>
    </source>
</evidence>
<proteinExistence type="predicted"/>